<dbReference type="Pfam" id="PF07735">
    <property type="entry name" value="FBA_2"/>
    <property type="match status" value="1"/>
</dbReference>
<dbReference type="HOGENOM" id="CLU_028840_3_0_1"/>
<name>E3MQ53_CAERE</name>
<feature type="domain" description="Sdz-33 F-box" evidence="1">
    <location>
        <begin position="205"/>
        <end position="262"/>
    </location>
</feature>
<protein>
    <recommendedName>
        <fullName evidence="1">Sdz-33 F-box domain-containing protein</fullName>
    </recommendedName>
</protein>
<evidence type="ECO:0000313" key="3">
    <source>
        <dbReference type="Proteomes" id="UP000008281"/>
    </source>
</evidence>
<evidence type="ECO:0000313" key="2">
    <source>
        <dbReference type="EMBL" id="EFP06877.1"/>
    </source>
</evidence>
<gene>
    <name evidence="2" type="ORF">CRE_11240</name>
</gene>
<dbReference type="AlphaFoldDB" id="E3MQ53"/>
<proteinExistence type="predicted"/>
<accession>E3MQ53</accession>
<keyword evidence="3" id="KW-1185">Reference proteome</keyword>
<dbReference type="InterPro" id="IPR012885">
    <property type="entry name" value="F-box_Sdz-33"/>
</dbReference>
<dbReference type="Proteomes" id="UP000008281">
    <property type="component" value="Unassembled WGS sequence"/>
</dbReference>
<reference evidence="2" key="1">
    <citation type="submission" date="2007-07" db="EMBL/GenBank/DDBJ databases">
        <title>PCAP assembly of the Caenorhabditis remanei genome.</title>
        <authorList>
            <consortium name="The Caenorhabditis remanei Sequencing Consortium"/>
            <person name="Wilson R.K."/>
        </authorList>
    </citation>
    <scope>NUCLEOTIDE SEQUENCE [LARGE SCALE GENOMIC DNA]</scope>
    <source>
        <strain evidence="2">PB4641</strain>
    </source>
</reference>
<dbReference type="OMA" id="LECTRIW"/>
<dbReference type="InParanoid" id="E3MQ53"/>
<dbReference type="eggNOG" id="ENOG502TJQU">
    <property type="taxonomic scope" value="Eukaryota"/>
</dbReference>
<dbReference type="PANTHER" id="PTHR21503:SF53">
    <property type="entry name" value="F-BOX ASSOCIATED DOMAIN-CONTAINING PROTEIN-RELATED"/>
    <property type="match status" value="1"/>
</dbReference>
<evidence type="ECO:0000259" key="1">
    <source>
        <dbReference type="Pfam" id="PF07735"/>
    </source>
</evidence>
<dbReference type="EMBL" id="DS268465">
    <property type="protein sequence ID" value="EFP06877.1"/>
    <property type="molecule type" value="Genomic_DNA"/>
</dbReference>
<dbReference type="FunCoup" id="E3MQ53">
    <property type="interactions" value="975"/>
</dbReference>
<dbReference type="PANTHER" id="PTHR21503">
    <property type="entry name" value="F-BOX-CONTAINING HYPOTHETICAL PROTEIN C.ELEGANS"/>
    <property type="match status" value="1"/>
</dbReference>
<dbReference type="OrthoDB" id="5842403at2759"/>
<organism evidence="3">
    <name type="scientific">Caenorhabditis remanei</name>
    <name type="common">Caenorhabditis vulgaris</name>
    <dbReference type="NCBI Taxonomy" id="31234"/>
    <lineage>
        <taxon>Eukaryota</taxon>
        <taxon>Metazoa</taxon>
        <taxon>Ecdysozoa</taxon>
        <taxon>Nematoda</taxon>
        <taxon>Chromadorea</taxon>
        <taxon>Rhabditida</taxon>
        <taxon>Rhabditina</taxon>
        <taxon>Rhabditomorpha</taxon>
        <taxon>Rhabditoidea</taxon>
        <taxon>Rhabditidae</taxon>
        <taxon>Peloderinae</taxon>
        <taxon>Caenorhabditis</taxon>
    </lineage>
</organism>
<sequence length="334" mass="39088">MEKPFPLFRLPRLAIEEVISTMTPFEIINFSMTSLKIKCFIKCFLRTSRNSQYVLQMHTNEDPAVSIKGSETTYEFTVTSDKTKDGMSGMREFKYFMEIKKIYTLWMYSENVIDGWMKMVKIVKEIFKFKKHYAIFIIDTFPTRNKAIVDFMKSQTPSIDGCEIYGNAETDQDVEYFLININVTNCLEMISRLSDHFKFPQVNFLDTCTLDPANWLTFDQLLYLKGARLLINGSLLTNQELNQFLILWMTSQCHQNLSFLRINITDPESIDIILDLPHKVMNPNLERIVTLPNNNTALLYGGIDIKRNDGMTGTIYCDWREEEMELTMVIFRNE</sequence>